<sequence>MERSRGPGRRAWLALGIGTAAAAAVGGTVYVSTDDDPVPDRERVRTDVAPLRRRFGEAGRLGGAHWLAYDRDAKGRSYLPSPDPRYRVVGVARLPAGTAARTVADPAHAFEPSAPHGVPDVLAEFLPAHARWMTSTSYDALLLGPGPVDGLTEGRFFLDAATDSLYFDTVNPE</sequence>
<reference evidence="2 3" key="1">
    <citation type="submission" date="2016-11" db="EMBL/GenBank/DDBJ databases">
        <authorList>
            <person name="Jaros S."/>
            <person name="Januszkiewicz K."/>
            <person name="Wedrychowicz H."/>
        </authorList>
    </citation>
    <scope>NUCLEOTIDE SEQUENCE [LARGE SCALE GENOMIC DNA]</scope>
    <source>
        <strain evidence="2 3">OK807</strain>
    </source>
</reference>
<dbReference type="AlphaFoldDB" id="A0A1K2AUL3"/>
<dbReference type="OrthoDB" id="3386754at2"/>
<dbReference type="Proteomes" id="UP000181909">
    <property type="component" value="Unassembled WGS sequence"/>
</dbReference>
<evidence type="ECO:0000256" key="1">
    <source>
        <dbReference type="SAM" id="Phobius"/>
    </source>
</evidence>
<keyword evidence="1" id="KW-1133">Transmembrane helix</keyword>
<protein>
    <submittedName>
        <fullName evidence="2">Uncharacterized protein</fullName>
    </submittedName>
</protein>
<evidence type="ECO:0000313" key="3">
    <source>
        <dbReference type="Proteomes" id="UP000181909"/>
    </source>
</evidence>
<organism evidence="2 3">
    <name type="scientific">Streptomyces atratus</name>
    <dbReference type="NCBI Taxonomy" id="1893"/>
    <lineage>
        <taxon>Bacteria</taxon>
        <taxon>Bacillati</taxon>
        <taxon>Actinomycetota</taxon>
        <taxon>Actinomycetes</taxon>
        <taxon>Kitasatosporales</taxon>
        <taxon>Streptomycetaceae</taxon>
        <taxon>Streptomyces</taxon>
    </lineage>
</organism>
<dbReference type="EMBL" id="FPJO01000007">
    <property type="protein sequence ID" value="SFX89461.1"/>
    <property type="molecule type" value="Genomic_DNA"/>
</dbReference>
<keyword evidence="1" id="KW-0472">Membrane</keyword>
<dbReference type="RefSeq" id="WP_072485736.1">
    <property type="nucleotide sequence ID" value="NZ_CP108276.1"/>
</dbReference>
<dbReference type="STRING" id="1893.SAMN02787144_1007257"/>
<accession>A0A1K2AUL3</accession>
<name>A0A1K2AUL3_STRAR</name>
<feature type="transmembrane region" description="Helical" evidence="1">
    <location>
        <begin position="12"/>
        <end position="31"/>
    </location>
</feature>
<gene>
    <name evidence="2" type="ORF">SAMN02787144_1007257</name>
</gene>
<proteinExistence type="predicted"/>
<keyword evidence="1" id="KW-0812">Transmembrane</keyword>
<evidence type="ECO:0000313" key="2">
    <source>
        <dbReference type="EMBL" id="SFX89461.1"/>
    </source>
</evidence>